<dbReference type="SUPFAM" id="SSF57667">
    <property type="entry name" value="beta-beta-alpha zinc fingers"/>
    <property type="match status" value="1"/>
</dbReference>
<reference evidence="2 3" key="1">
    <citation type="submission" date="2023-11" db="EMBL/GenBank/DDBJ databases">
        <title>Halocaridina rubra genome assembly.</title>
        <authorList>
            <person name="Smith C."/>
        </authorList>
    </citation>
    <scope>NUCLEOTIDE SEQUENCE [LARGE SCALE GENOMIC DNA]</scope>
    <source>
        <strain evidence="2">EP-1</strain>
        <tissue evidence="2">Whole</tissue>
    </source>
</reference>
<dbReference type="EMBL" id="JAXCGZ010003874">
    <property type="protein sequence ID" value="KAK7082843.1"/>
    <property type="molecule type" value="Genomic_DNA"/>
</dbReference>
<organism evidence="2 3">
    <name type="scientific">Halocaridina rubra</name>
    <name type="common">Hawaiian red shrimp</name>
    <dbReference type="NCBI Taxonomy" id="373956"/>
    <lineage>
        <taxon>Eukaryota</taxon>
        <taxon>Metazoa</taxon>
        <taxon>Ecdysozoa</taxon>
        <taxon>Arthropoda</taxon>
        <taxon>Crustacea</taxon>
        <taxon>Multicrustacea</taxon>
        <taxon>Malacostraca</taxon>
        <taxon>Eumalacostraca</taxon>
        <taxon>Eucarida</taxon>
        <taxon>Decapoda</taxon>
        <taxon>Pleocyemata</taxon>
        <taxon>Caridea</taxon>
        <taxon>Atyoidea</taxon>
        <taxon>Atyidae</taxon>
        <taxon>Halocaridina</taxon>
    </lineage>
</organism>
<keyword evidence="3" id="KW-1185">Reference proteome</keyword>
<evidence type="ECO:0000313" key="3">
    <source>
        <dbReference type="Proteomes" id="UP001381693"/>
    </source>
</evidence>
<protein>
    <recommendedName>
        <fullName evidence="4">C2H2-type domain-containing protein</fullName>
    </recommendedName>
</protein>
<evidence type="ECO:0008006" key="4">
    <source>
        <dbReference type="Google" id="ProtNLM"/>
    </source>
</evidence>
<dbReference type="Proteomes" id="UP001381693">
    <property type="component" value="Unassembled WGS sequence"/>
</dbReference>
<dbReference type="InterPro" id="IPR036236">
    <property type="entry name" value="Znf_C2H2_sf"/>
</dbReference>
<proteinExistence type="predicted"/>
<dbReference type="AlphaFoldDB" id="A0AAN8XN11"/>
<name>A0AAN8XN11_HALRR</name>
<feature type="compositionally biased region" description="Acidic residues" evidence="1">
    <location>
        <begin position="74"/>
        <end position="86"/>
    </location>
</feature>
<comment type="caution">
    <text evidence="2">The sequence shown here is derived from an EMBL/GenBank/DDBJ whole genome shotgun (WGS) entry which is preliminary data.</text>
</comment>
<evidence type="ECO:0000313" key="2">
    <source>
        <dbReference type="EMBL" id="KAK7082843.1"/>
    </source>
</evidence>
<feature type="compositionally biased region" description="Polar residues" evidence="1">
    <location>
        <begin position="1"/>
        <end position="10"/>
    </location>
</feature>
<gene>
    <name evidence="2" type="ORF">SK128_003838</name>
</gene>
<feature type="compositionally biased region" description="Polar residues" evidence="1">
    <location>
        <begin position="91"/>
        <end position="131"/>
    </location>
</feature>
<dbReference type="Gene3D" id="3.30.160.60">
    <property type="entry name" value="Classic Zinc Finger"/>
    <property type="match status" value="1"/>
</dbReference>
<accession>A0AAN8XN11</accession>
<feature type="compositionally biased region" description="Low complexity" evidence="1">
    <location>
        <begin position="11"/>
        <end position="20"/>
    </location>
</feature>
<feature type="region of interest" description="Disordered" evidence="1">
    <location>
        <begin position="1"/>
        <end position="134"/>
    </location>
</feature>
<sequence length="216" mass="23663">MDITTSGNLRSSSASSTSSSNIPSAVKTVKKARATNQEISHPHSRPKSPDGMINPSDFMDMDMTYVKEEVQSGGEDDEEEGEEESGGSEVTKTTSPKRFETQPQDTAPYPTISTSSQEDPASTPNGSSQDFGGSYVKMETESNSMSSLDSSKLQFETPQPFICPFCQENHRSIENIATHLRLNHPSKPNFVCRCGRVFTRNTYYQAHVKVCPSSSS</sequence>
<evidence type="ECO:0000256" key="1">
    <source>
        <dbReference type="SAM" id="MobiDB-lite"/>
    </source>
</evidence>